<feature type="compositionally biased region" description="Polar residues" evidence="1">
    <location>
        <begin position="21"/>
        <end position="41"/>
    </location>
</feature>
<dbReference type="Pfam" id="PF00805">
    <property type="entry name" value="Pentapeptide"/>
    <property type="match status" value="2"/>
</dbReference>
<dbReference type="EMBL" id="VCKX01000028">
    <property type="protein sequence ID" value="TMR35986.1"/>
    <property type="molecule type" value="Genomic_DNA"/>
</dbReference>
<comment type="caution">
    <text evidence="2">The sequence shown here is derived from an EMBL/GenBank/DDBJ whole genome shotgun (WGS) entry which is preliminary data.</text>
</comment>
<reference evidence="2 3" key="1">
    <citation type="submission" date="2019-05" db="EMBL/GenBank/DDBJ databases">
        <title>Draft genome sequence of Nonomuraea zeae DSM 100528.</title>
        <authorList>
            <person name="Saricaoglu S."/>
            <person name="Isik K."/>
        </authorList>
    </citation>
    <scope>NUCLEOTIDE SEQUENCE [LARGE SCALE GENOMIC DNA]</scope>
    <source>
        <strain evidence="2 3">DSM 100528</strain>
    </source>
</reference>
<dbReference type="RefSeq" id="WP_138689784.1">
    <property type="nucleotide sequence ID" value="NZ_JBHSAZ010000089.1"/>
</dbReference>
<accession>A0A5S4GSU1</accession>
<name>A0A5S4GSU1_9ACTN</name>
<evidence type="ECO:0000313" key="2">
    <source>
        <dbReference type="EMBL" id="TMR35986.1"/>
    </source>
</evidence>
<feature type="compositionally biased region" description="Low complexity" evidence="1">
    <location>
        <begin position="293"/>
        <end position="323"/>
    </location>
</feature>
<feature type="compositionally biased region" description="Basic and acidic residues" evidence="1">
    <location>
        <begin position="327"/>
        <end position="336"/>
    </location>
</feature>
<feature type="compositionally biased region" description="Polar residues" evidence="1">
    <location>
        <begin position="250"/>
        <end position="263"/>
    </location>
</feature>
<feature type="region of interest" description="Disordered" evidence="1">
    <location>
        <begin position="1"/>
        <end position="42"/>
    </location>
</feature>
<proteinExistence type="predicted"/>
<dbReference type="Gene3D" id="2.160.20.80">
    <property type="entry name" value="E3 ubiquitin-protein ligase SopA"/>
    <property type="match status" value="1"/>
</dbReference>
<feature type="region of interest" description="Disordered" evidence="1">
    <location>
        <begin position="144"/>
        <end position="361"/>
    </location>
</feature>
<organism evidence="2 3">
    <name type="scientific">Nonomuraea zeae</name>
    <dbReference type="NCBI Taxonomy" id="1642303"/>
    <lineage>
        <taxon>Bacteria</taxon>
        <taxon>Bacillati</taxon>
        <taxon>Actinomycetota</taxon>
        <taxon>Actinomycetes</taxon>
        <taxon>Streptosporangiales</taxon>
        <taxon>Streptosporangiaceae</taxon>
        <taxon>Nonomuraea</taxon>
    </lineage>
</organism>
<feature type="compositionally biased region" description="Acidic residues" evidence="1">
    <location>
        <begin position="340"/>
        <end position="353"/>
    </location>
</feature>
<sequence>MSGQQETGQQQTGQQQTGQQPSTVNGGLPVTTQLSPPSSGISFKPGVLDAASNKIDSQAALLAFLRTRSGDMGVPFPGFGVIGLGIAKAHDRAIERQSFALDRGKKALESWKVALKKADANYRTAEETSGEKFEMERVINAVDGGGIDTSGLDGELPTGDLPGADLPGTDLSGTDLPGTDLPGSDLPGADLPGADLPGTGPPGSNLDGTDSPKTDLPGTDLANTNLSGADDPNMKVPDIDAALNPPQDKTGLSSFDPSKQLNGLPNPDLLNAGTRSGTTLGSPSGSGVGGVGSPSASGLRPAPATPSGMGSGTPMMPMMPMTGAGSGHDERDREEGSLLSEDEGVWGDDEDIAPEVIGKEK</sequence>
<gene>
    <name evidence="2" type="ORF">ETD85_12245</name>
</gene>
<evidence type="ECO:0000313" key="3">
    <source>
        <dbReference type="Proteomes" id="UP000306628"/>
    </source>
</evidence>
<feature type="compositionally biased region" description="Low complexity" evidence="1">
    <location>
        <begin position="1"/>
        <end position="20"/>
    </location>
</feature>
<evidence type="ECO:0000256" key="1">
    <source>
        <dbReference type="SAM" id="MobiDB-lite"/>
    </source>
</evidence>
<dbReference type="Proteomes" id="UP000306628">
    <property type="component" value="Unassembled WGS sequence"/>
</dbReference>
<dbReference type="AlphaFoldDB" id="A0A5S4GSU1"/>
<dbReference type="OrthoDB" id="3534520at2"/>
<dbReference type="InterPro" id="IPR001646">
    <property type="entry name" value="5peptide_repeat"/>
</dbReference>
<keyword evidence="3" id="KW-1185">Reference proteome</keyword>
<dbReference type="SUPFAM" id="SSF141571">
    <property type="entry name" value="Pentapeptide repeat-like"/>
    <property type="match status" value="1"/>
</dbReference>
<protein>
    <submittedName>
        <fullName evidence="2">Pentapeptide repeat-containing protein</fullName>
    </submittedName>
</protein>